<comment type="caution">
    <text evidence="2">The sequence shown here is derived from an EMBL/GenBank/DDBJ whole genome shotgun (WGS) entry which is preliminary data.</text>
</comment>
<accession>A0ABQ9GPP9</accession>
<sequence length="443" mass="50329">MLYLGFEPRTSRITDHGRSTPARFPQANIRGRPHRESNQVRLIERQTWAALDNEVSRADEDEMRREWSNAGKQGKREIPDKTRLPAAPSGTILTCENPGMARPGTEPGSHWWEAVATAILAGALLLEFEVRFQLTDEKIDGWLTDGRATDGSDGWLCAKLNLHEAEEYPSLTLDQCYSPPVICNLRCDARSTINTAALMREEGQLLHAATPTPRSQPKLGPRWCSGKTIRLTPWRIGLDSRRRGPPPPPPRAFACGNRITDDTADQRVFSGISRFPQLLRTGIAPYLSNTMSELTNFAHHVDEDIKIFFQITEDSFHSTTPYHSKTNGRTVLRIGKPARIKCGALGLPPKGNDTHKNPYDQEKWCRERKIYLKASERVNVDMEHRGNAKVKVNGRYSRKPADQRCRPARLPRAEIREWPRPEWNPVRLEESEYSSHCDNRGIF</sequence>
<dbReference type="EMBL" id="JARBHB010000010">
    <property type="protein sequence ID" value="KAJ8873982.1"/>
    <property type="molecule type" value="Genomic_DNA"/>
</dbReference>
<proteinExistence type="predicted"/>
<feature type="region of interest" description="Disordered" evidence="1">
    <location>
        <begin position="62"/>
        <end position="89"/>
    </location>
</feature>
<dbReference type="Proteomes" id="UP001159363">
    <property type="component" value="Chromosome 9"/>
</dbReference>
<keyword evidence="3" id="KW-1185">Reference proteome</keyword>
<name>A0ABQ9GPP9_9NEOP</name>
<evidence type="ECO:0000313" key="3">
    <source>
        <dbReference type="Proteomes" id="UP001159363"/>
    </source>
</evidence>
<feature type="compositionally biased region" description="Basic and acidic residues" evidence="1">
    <location>
        <begin position="74"/>
        <end position="83"/>
    </location>
</feature>
<organism evidence="2 3">
    <name type="scientific">Dryococelus australis</name>
    <dbReference type="NCBI Taxonomy" id="614101"/>
    <lineage>
        <taxon>Eukaryota</taxon>
        <taxon>Metazoa</taxon>
        <taxon>Ecdysozoa</taxon>
        <taxon>Arthropoda</taxon>
        <taxon>Hexapoda</taxon>
        <taxon>Insecta</taxon>
        <taxon>Pterygota</taxon>
        <taxon>Neoptera</taxon>
        <taxon>Polyneoptera</taxon>
        <taxon>Phasmatodea</taxon>
        <taxon>Verophasmatodea</taxon>
        <taxon>Anareolatae</taxon>
        <taxon>Phasmatidae</taxon>
        <taxon>Eurycanthinae</taxon>
        <taxon>Dryococelus</taxon>
    </lineage>
</organism>
<evidence type="ECO:0000256" key="1">
    <source>
        <dbReference type="SAM" id="MobiDB-lite"/>
    </source>
</evidence>
<evidence type="ECO:0000313" key="2">
    <source>
        <dbReference type="EMBL" id="KAJ8873982.1"/>
    </source>
</evidence>
<protein>
    <submittedName>
        <fullName evidence="2">Uncharacterized protein</fullName>
    </submittedName>
</protein>
<gene>
    <name evidence="2" type="ORF">PR048_024822</name>
</gene>
<reference evidence="2 3" key="1">
    <citation type="submission" date="2023-02" db="EMBL/GenBank/DDBJ databases">
        <title>LHISI_Scaffold_Assembly.</title>
        <authorList>
            <person name="Stuart O.P."/>
            <person name="Cleave R."/>
            <person name="Magrath M.J.L."/>
            <person name="Mikheyev A.S."/>
        </authorList>
    </citation>
    <scope>NUCLEOTIDE SEQUENCE [LARGE SCALE GENOMIC DNA]</scope>
    <source>
        <strain evidence="2">Daus_M_001</strain>
        <tissue evidence="2">Leg muscle</tissue>
    </source>
</reference>